<feature type="compositionally biased region" description="Basic and acidic residues" evidence="1">
    <location>
        <begin position="92"/>
        <end position="108"/>
    </location>
</feature>
<dbReference type="PANTHER" id="PTHR23253:SF78">
    <property type="entry name" value="EUKARYOTIC TRANSLATION INITIATION FACTOR 4G1, ISOFORM B-RELATED"/>
    <property type="match status" value="1"/>
</dbReference>
<dbReference type="AlphaFoldDB" id="A0A9N7UBQ0"/>
<dbReference type="InterPro" id="IPR003890">
    <property type="entry name" value="MIF4G-like_typ-3"/>
</dbReference>
<gene>
    <name evidence="3" type="ORF">PLEPLA_LOCUS16438</name>
</gene>
<dbReference type="GO" id="GO:0003729">
    <property type="term" value="F:mRNA binding"/>
    <property type="evidence" value="ECO:0007669"/>
    <property type="project" value="TreeGrafter"/>
</dbReference>
<dbReference type="Pfam" id="PF02854">
    <property type="entry name" value="MIF4G"/>
    <property type="match status" value="2"/>
</dbReference>
<dbReference type="GO" id="GO:0003743">
    <property type="term" value="F:translation initiation factor activity"/>
    <property type="evidence" value="ECO:0007669"/>
    <property type="project" value="TreeGrafter"/>
</dbReference>
<evidence type="ECO:0000256" key="1">
    <source>
        <dbReference type="SAM" id="MobiDB-lite"/>
    </source>
</evidence>
<feature type="domain" description="MIF4G" evidence="2">
    <location>
        <begin position="259"/>
        <end position="321"/>
    </location>
</feature>
<proteinExistence type="predicted"/>
<keyword evidence="4" id="KW-1185">Reference proteome</keyword>
<dbReference type="SUPFAM" id="SSF48371">
    <property type="entry name" value="ARM repeat"/>
    <property type="match status" value="2"/>
</dbReference>
<dbReference type="InterPro" id="IPR016024">
    <property type="entry name" value="ARM-type_fold"/>
</dbReference>
<dbReference type="PANTHER" id="PTHR23253">
    <property type="entry name" value="EUKARYOTIC TRANSLATION INITIATION FACTOR 4 GAMMA"/>
    <property type="match status" value="1"/>
</dbReference>
<sequence length="364" mass="41330">MQTTHAMHDCVVKLLNNQDEESLECLCSLLPTMGKVHYLAEAKPRMDQYFKQIEEIVKEGKMSSRIRLMLQDIIDLRLHNWVSTGPEQGPKTMDHKEAKIEEQEEPRKVQQHGLATDTERRPDPSEQGDQGVQREEPWTTVPSSNKRRTNEPRNIPKVSKLINPGARQPPPSKIIVRQSVQQIHKLKTSENARKPDIKRESLPAQPISQGTKPGCQTNLAPPTTFEVGKFGLESLRWGEIMPGSLFAKATVVGHLDLFKMVRRILYKLTPQSFNQLIKQVMVLNIDTEERLNAVVDIVFEKAIDESSLSMPYGEICCCLATVPYCFKHFVQTEPSDSCVVAYAPMFSLMFLQKCNKLSVIQILP</sequence>
<accession>A0A9N7UBQ0</accession>
<evidence type="ECO:0000259" key="2">
    <source>
        <dbReference type="Pfam" id="PF02854"/>
    </source>
</evidence>
<dbReference type="GO" id="GO:0016281">
    <property type="term" value="C:eukaryotic translation initiation factor 4F complex"/>
    <property type="evidence" value="ECO:0007669"/>
    <property type="project" value="TreeGrafter"/>
</dbReference>
<evidence type="ECO:0000313" key="4">
    <source>
        <dbReference type="Proteomes" id="UP001153269"/>
    </source>
</evidence>
<dbReference type="Proteomes" id="UP001153269">
    <property type="component" value="Unassembled WGS sequence"/>
</dbReference>
<organism evidence="3 4">
    <name type="scientific">Pleuronectes platessa</name>
    <name type="common">European plaice</name>
    <dbReference type="NCBI Taxonomy" id="8262"/>
    <lineage>
        <taxon>Eukaryota</taxon>
        <taxon>Metazoa</taxon>
        <taxon>Chordata</taxon>
        <taxon>Craniata</taxon>
        <taxon>Vertebrata</taxon>
        <taxon>Euteleostomi</taxon>
        <taxon>Actinopterygii</taxon>
        <taxon>Neopterygii</taxon>
        <taxon>Teleostei</taxon>
        <taxon>Neoteleostei</taxon>
        <taxon>Acanthomorphata</taxon>
        <taxon>Carangaria</taxon>
        <taxon>Pleuronectiformes</taxon>
        <taxon>Pleuronectoidei</taxon>
        <taxon>Pleuronectidae</taxon>
        <taxon>Pleuronectes</taxon>
    </lineage>
</organism>
<feature type="region of interest" description="Disordered" evidence="1">
    <location>
        <begin position="85"/>
        <end position="172"/>
    </location>
</feature>
<protein>
    <recommendedName>
        <fullName evidence="2">MIF4G domain-containing protein</fullName>
    </recommendedName>
</protein>
<reference evidence="3" key="1">
    <citation type="submission" date="2020-03" db="EMBL/GenBank/DDBJ databases">
        <authorList>
            <person name="Weist P."/>
        </authorList>
    </citation>
    <scope>NUCLEOTIDE SEQUENCE</scope>
</reference>
<evidence type="ECO:0000313" key="3">
    <source>
        <dbReference type="EMBL" id="CAB1428465.1"/>
    </source>
</evidence>
<name>A0A9N7UBQ0_PLEPL</name>
<dbReference type="Gene3D" id="1.25.40.180">
    <property type="match status" value="2"/>
</dbReference>
<feature type="domain" description="MIF4G" evidence="2">
    <location>
        <begin position="3"/>
        <end position="79"/>
    </location>
</feature>
<comment type="caution">
    <text evidence="3">The sequence shown here is derived from an EMBL/GenBank/DDBJ whole genome shotgun (WGS) entry which is preliminary data.</text>
</comment>
<dbReference type="EMBL" id="CADEAL010001057">
    <property type="protein sequence ID" value="CAB1428465.1"/>
    <property type="molecule type" value="Genomic_DNA"/>
</dbReference>